<sequence length="393" mass="43236">MSIAPEPSASRGEITLQPSYFTSSLYVDPLREDISKLIASFDDQFKDTIEPFALFKKLWTDQGWCWLHMRAYDGRARQAFICTTERVFAERVADTEDPIARVVALFCLYTFYNTQPSTSAPPFYSVANIAVPMDIYRAMVSLPAVLHEGPLFRLRPYVVHILTTLLNAQAFYILPDSSLRAQNPTRLPREIFVPEGQGPSEALHMTAATESTQQEGPNAAPKKKGRPSKRDKARKVKEALASLERYIDRNAVALPGQHPPHVLGPDNIATHPHSTHVVFGQAPHATLNNYVDRRNELLAAVHAYSLDSADTTDASRSRTKDALQRVNEAVLLRLKQIDAMAAEQGLEVGGEGGEKTGLSRVERAVDELRQSSGVGASGGILSLLEGAGMDSNN</sequence>
<evidence type="ECO:0000313" key="2">
    <source>
        <dbReference type="EMBL" id="TBU34800.1"/>
    </source>
</evidence>
<dbReference type="InterPro" id="IPR019188">
    <property type="entry name" value="SNAPC1"/>
</dbReference>
<proteinExistence type="predicted"/>
<accession>A0A4Q9N2P6</accession>
<dbReference type="AlphaFoldDB" id="A0A4Q9N2P6"/>
<feature type="region of interest" description="Disordered" evidence="1">
    <location>
        <begin position="207"/>
        <end position="235"/>
    </location>
</feature>
<dbReference type="EMBL" id="ML143388">
    <property type="protein sequence ID" value="TBU34800.1"/>
    <property type="molecule type" value="Genomic_DNA"/>
</dbReference>
<reference evidence="2" key="1">
    <citation type="submission" date="2019-01" db="EMBL/GenBank/DDBJ databases">
        <title>Draft genome sequences of three monokaryotic isolates of the white-rot basidiomycete fungus Dichomitus squalens.</title>
        <authorList>
            <consortium name="DOE Joint Genome Institute"/>
            <person name="Lopez S.C."/>
            <person name="Andreopoulos B."/>
            <person name="Pangilinan J."/>
            <person name="Lipzen A."/>
            <person name="Riley R."/>
            <person name="Ahrendt S."/>
            <person name="Ng V."/>
            <person name="Barry K."/>
            <person name="Daum C."/>
            <person name="Grigoriev I.V."/>
            <person name="Hilden K.S."/>
            <person name="Makela M.R."/>
            <person name="de Vries R.P."/>
        </authorList>
    </citation>
    <scope>NUCLEOTIDE SEQUENCE [LARGE SCALE GENOMIC DNA]</scope>
    <source>
        <strain evidence="2">OM18370.1</strain>
    </source>
</reference>
<organism evidence="2">
    <name type="scientific">Dichomitus squalens</name>
    <dbReference type="NCBI Taxonomy" id="114155"/>
    <lineage>
        <taxon>Eukaryota</taxon>
        <taxon>Fungi</taxon>
        <taxon>Dikarya</taxon>
        <taxon>Basidiomycota</taxon>
        <taxon>Agaricomycotina</taxon>
        <taxon>Agaricomycetes</taxon>
        <taxon>Polyporales</taxon>
        <taxon>Polyporaceae</taxon>
        <taxon>Dichomitus</taxon>
    </lineage>
</organism>
<evidence type="ECO:0000256" key="1">
    <source>
        <dbReference type="SAM" id="MobiDB-lite"/>
    </source>
</evidence>
<dbReference type="Pfam" id="PF09808">
    <property type="entry name" value="SNAPC1"/>
    <property type="match status" value="1"/>
</dbReference>
<name>A0A4Q9N2P6_9APHY</name>
<gene>
    <name evidence="2" type="ORF">BD311DRAFT_710733</name>
</gene>
<feature type="compositionally biased region" description="Basic residues" evidence="1">
    <location>
        <begin position="221"/>
        <end position="235"/>
    </location>
</feature>
<dbReference type="OrthoDB" id="3253083at2759"/>
<protein>
    <submittedName>
        <fullName evidence="2">Uncharacterized protein</fullName>
    </submittedName>
</protein>
<dbReference type="Proteomes" id="UP000292957">
    <property type="component" value="Unassembled WGS sequence"/>
</dbReference>